<sequence length="139" mass="15470">MQRRLVDAMDVLRRLPDREAGWLRTSTMSLWRQVQADWTETAAADRPLVTCALTRNEVGLADEALGWVAAYVPTGVTRQIVGLALMQLARTGSDRVEWSPIWERMGGHDGGWTTDGLRMRYGRALNGICKKVNRGKSGG</sequence>
<dbReference type="AlphaFoldDB" id="A0A5D9C420"/>
<accession>A0A5D9C420</accession>
<evidence type="ECO:0000313" key="1">
    <source>
        <dbReference type="EMBL" id="TZG26494.1"/>
    </source>
</evidence>
<organism evidence="1 2">
    <name type="scientific">Sphingomonas montanisoli</name>
    <dbReference type="NCBI Taxonomy" id="2606412"/>
    <lineage>
        <taxon>Bacteria</taxon>
        <taxon>Pseudomonadati</taxon>
        <taxon>Pseudomonadota</taxon>
        <taxon>Alphaproteobacteria</taxon>
        <taxon>Sphingomonadales</taxon>
        <taxon>Sphingomonadaceae</taxon>
        <taxon>Sphingomonas</taxon>
    </lineage>
</organism>
<protein>
    <submittedName>
        <fullName evidence="1">Uncharacterized protein</fullName>
    </submittedName>
</protein>
<dbReference type="Proteomes" id="UP000322077">
    <property type="component" value="Unassembled WGS sequence"/>
</dbReference>
<evidence type="ECO:0000313" key="2">
    <source>
        <dbReference type="Proteomes" id="UP000322077"/>
    </source>
</evidence>
<proteinExistence type="predicted"/>
<dbReference type="EMBL" id="VTOU01000003">
    <property type="protein sequence ID" value="TZG26494.1"/>
    <property type="molecule type" value="Genomic_DNA"/>
</dbReference>
<reference evidence="1 2" key="1">
    <citation type="submission" date="2019-08" db="EMBL/GenBank/DDBJ databases">
        <authorList>
            <person name="Wang G."/>
            <person name="Xu Z."/>
        </authorList>
    </citation>
    <scope>NUCLEOTIDE SEQUENCE [LARGE SCALE GENOMIC DNA]</scope>
    <source>
        <strain evidence="1 2">ZX</strain>
    </source>
</reference>
<keyword evidence="2" id="KW-1185">Reference proteome</keyword>
<comment type="caution">
    <text evidence="1">The sequence shown here is derived from an EMBL/GenBank/DDBJ whole genome shotgun (WGS) entry which is preliminary data.</text>
</comment>
<name>A0A5D9C420_9SPHN</name>
<gene>
    <name evidence="1" type="ORF">FYJ91_16360</name>
</gene>